<dbReference type="PATRIC" id="fig|1703.10.peg.3783"/>
<keyword evidence="3" id="KW-0732">Signal</keyword>
<dbReference type="EMBL" id="CP025330">
    <property type="protein sequence ID" value="AZT95037.1"/>
    <property type="molecule type" value="Genomic_DNA"/>
</dbReference>
<dbReference type="RefSeq" id="WP_069601078.1">
    <property type="nucleotide sequence ID" value="NZ_CP017150.1"/>
</dbReference>
<dbReference type="AlphaFoldDB" id="A0A1D7W8S0"/>
<feature type="compositionally biased region" description="Low complexity" evidence="1">
    <location>
        <begin position="272"/>
        <end position="282"/>
    </location>
</feature>
<keyword evidence="2" id="KW-1133">Transmembrane helix</keyword>
<keyword evidence="2" id="KW-0812">Transmembrane</keyword>
<evidence type="ECO:0000256" key="1">
    <source>
        <dbReference type="SAM" id="MobiDB-lite"/>
    </source>
</evidence>
<feature type="compositionally biased region" description="Basic and acidic residues" evidence="1">
    <location>
        <begin position="322"/>
        <end position="334"/>
    </location>
</feature>
<evidence type="ECO:0000313" key="6">
    <source>
        <dbReference type="Proteomes" id="UP000094793"/>
    </source>
</evidence>
<reference evidence="4" key="1">
    <citation type="submission" date="2016-09" db="EMBL/GenBank/DDBJ databases">
        <title>Complete Genome Sequence of Brevibacterium aurantiacum SMQ-1335.</title>
        <authorList>
            <person name="de Melo A.G."/>
            <person name="Labrie S.J."/>
            <person name="Dumaresq J."/>
            <person name="Roberts R.J."/>
            <person name="Tremblay D.M."/>
            <person name="Moineau S."/>
        </authorList>
    </citation>
    <scope>NUCLEOTIDE SEQUENCE</scope>
    <source>
        <strain evidence="4">SMQ-1335</strain>
    </source>
</reference>
<dbReference type="eggNOG" id="ENOG502ZQI0">
    <property type="taxonomic scope" value="Bacteria"/>
</dbReference>
<dbReference type="Proteomes" id="UP000283000">
    <property type="component" value="Chromosome"/>
</dbReference>
<sequence>MKTSRLVLAPAVAVALTGLAGAPAFAATESAPVPAGPLCAYDDAQQSTDPDSKVPDSSDPQATLSAAQVTRADIADRKKGIGFSGTGFTPDNKATVTVVGTDGSKYSPKDKLTVDEKGKVSGTYFFSVTDNAKVPSGNYSLYLTDEKTEKDSSKVSFEVVASAKDLDEDAQAPDCTPATGPASDPSESDEPSESAAPTPSETKTEEPSKTAEPTPTETKSEEPTETAKPTPSETKSEAPKSEEPSEEPTETKEARKPAAPKPTESESKSPEPTETESQTPEPTESDAAEPKAPATDDADDESEAPEAGPSETTAPASPGTDDGEKKGDDGEKKGAATATQALIIDPTEISSEDFLNEGIKLGITGAQPGEKITITVEHAQGKVDRYTMTKEADSEGKATFGVQAKVKAVLGTYNVTAQADSFDKPQGGSFTVVTNGTSVDEGGENSSDNGSDLPRTGAEMTGLALGVGLLVVGAAAVVITRRRMTASDDPAEF</sequence>
<feature type="chain" id="PRO_5044058270" evidence="3">
    <location>
        <begin position="27"/>
        <end position="493"/>
    </location>
</feature>
<evidence type="ECO:0000313" key="7">
    <source>
        <dbReference type="Proteomes" id="UP000283000"/>
    </source>
</evidence>
<proteinExistence type="predicted"/>
<reference evidence="6" key="2">
    <citation type="submission" date="2016-09" db="EMBL/GenBank/DDBJ databases">
        <title>Complete Genome Sequence of Brevibacterium linens SMQ-1335.</title>
        <authorList>
            <person name="de Melo A.G."/>
            <person name="Labrie S.J."/>
            <person name="Dumaresq J."/>
            <person name="Roberts R.J."/>
            <person name="Tremblay D.M."/>
            <person name="Moineau S."/>
        </authorList>
    </citation>
    <scope>NUCLEOTIDE SEQUENCE [LARGE SCALE GENOMIC DNA]</scope>
    <source>
        <strain evidence="6">SMQ-1335</strain>
    </source>
</reference>
<reference evidence="5 7" key="3">
    <citation type="submission" date="2017-12" db="EMBL/GenBank/DDBJ databases">
        <authorList>
            <person name="Levesque S."/>
        </authorList>
    </citation>
    <scope>NUCLEOTIDE SEQUENCE [LARGE SCALE GENOMIC DNA]</scope>
    <source>
        <strain evidence="5 7">SMQ-1417</strain>
    </source>
</reference>
<feature type="transmembrane region" description="Helical" evidence="2">
    <location>
        <begin position="460"/>
        <end position="479"/>
    </location>
</feature>
<evidence type="ECO:0000313" key="5">
    <source>
        <dbReference type="EMBL" id="AZT95037.1"/>
    </source>
</evidence>
<feature type="compositionally biased region" description="Basic and acidic residues" evidence="1">
    <location>
        <begin position="234"/>
        <end position="256"/>
    </location>
</feature>
<dbReference type="NCBIfam" id="TIGR01167">
    <property type="entry name" value="LPXTG_anchor"/>
    <property type="match status" value="1"/>
</dbReference>
<evidence type="ECO:0000256" key="3">
    <source>
        <dbReference type="SAM" id="SignalP"/>
    </source>
</evidence>
<accession>A0A1D7W8S0</accession>
<feature type="region of interest" description="Disordered" evidence="1">
    <location>
        <begin position="164"/>
        <end position="343"/>
    </location>
</feature>
<name>A0A1D7W8S0_BREAU</name>
<reference evidence="5 7" key="4">
    <citation type="submission" date="2019-01" db="EMBL/GenBank/DDBJ databases">
        <title>Comparative genomic analysis of Brevibacterium aurantiacum sheds light on its evolution and its adaptation to smear-ripened cheeses.</title>
        <authorList>
            <person name="Moineau S."/>
        </authorList>
    </citation>
    <scope>NUCLEOTIDE SEQUENCE [LARGE SCALE GENOMIC DNA]</scope>
    <source>
        <strain evidence="5 7">SMQ-1417</strain>
    </source>
</reference>
<evidence type="ECO:0000256" key="2">
    <source>
        <dbReference type="SAM" id="Phobius"/>
    </source>
</evidence>
<organism evidence="4 6">
    <name type="scientific">Brevibacterium aurantiacum</name>
    <dbReference type="NCBI Taxonomy" id="273384"/>
    <lineage>
        <taxon>Bacteria</taxon>
        <taxon>Bacillati</taxon>
        <taxon>Actinomycetota</taxon>
        <taxon>Actinomycetes</taxon>
        <taxon>Micrococcales</taxon>
        <taxon>Brevibacteriaceae</taxon>
        <taxon>Brevibacterium</taxon>
    </lineage>
</organism>
<evidence type="ECO:0000313" key="4">
    <source>
        <dbReference type="EMBL" id="AOP55365.1"/>
    </source>
</evidence>
<dbReference type="EMBL" id="CP017150">
    <property type="protein sequence ID" value="AOP55365.1"/>
    <property type="molecule type" value="Genomic_DNA"/>
</dbReference>
<protein>
    <submittedName>
        <fullName evidence="4">Cell surface glycoprotein 1</fullName>
    </submittedName>
</protein>
<keyword evidence="2" id="KW-0472">Membrane</keyword>
<feature type="region of interest" description="Disordered" evidence="1">
    <location>
        <begin position="435"/>
        <end position="455"/>
    </location>
</feature>
<dbReference type="Proteomes" id="UP000094793">
    <property type="component" value="Chromosome"/>
</dbReference>
<feature type="region of interest" description="Disordered" evidence="1">
    <location>
        <begin position="36"/>
        <end position="67"/>
    </location>
</feature>
<feature type="compositionally biased region" description="Polar residues" evidence="1">
    <location>
        <begin position="435"/>
        <end position="450"/>
    </location>
</feature>
<dbReference type="KEGG" id="blin:BLSMQ_3667"/>
<gene>
    <name evidence="4" type="ORF">BLSMQ_3667</name>
    <name evidence="5" type="ORF">CXR23_19360</name>
</gene>
<dbReference type="OrthoDB" id="4801252at2"/>
<feature type="signal peptide" evidence="3">
    <location>
        <begin position="1"/>
        <end position="26"/>
    </location>
</feature>